<dbReference type="EMBL" id="JAUEPP010000002">
    <property type="protein sequence ID" value="KAK3350411.1"/>
    <property type="molecule type" value="Genomic_DNA"/>
</dbReference>
<dbReference type="GeneID" id="87868664"/>
<reference evidence="2" key="2">
    <citation type="submission" date="2023-06" db="EMBL/GenBank/DDBJ databases">
        <authorList>
            <consortium name="Lawrence Berkeley National Laboratory"/>
            <person name="Haridas S."/>
            <person name="Hensen N."/>
            <person name="Bonometti L."/>
            <person name="Westerberg I."/>
            <person name="Brannstrom I.O."/>
            <person name="Guillou S."/>
            <person name="Cros-Aarteil S."/>
            <person name="Calhoun S."/>
            <person name="Kuo A."/>
            <person name="Mondo S."/>
            <person name="Pangilinan J."/>
            <person name="Riley R."/>
            <person name="Labutti K."/>
            <person name="Andreopoulos B."/>
            <person name="Lipzen A."/>
            <person name="Chen C."/>
            <person name="Yanf M."/>
            <person name="Daum C."/>
            <person name="Ng V."/>
            <person name="Clum A."/>
            <person name="Steindorff A."/>
            <person name="Ohm R."/>
            <person name="Martin F."/>
            <person name="Silar P."/>
            <person name="Natvig D."/>
            <person name="Lalanne C."/>
            <person name="Gautier V."/>
            <person name="Ament-Velasquez S.L."/>
            <person name="Kruys A."/>
            <person name="Hutchinson M.I."/>
            <person name="Powell A.J."/>
            <person name="Barry K."/>
            <person name="Miller A.N."/>
            <person name="Grigoriev I.V."/>
            <person name="Debuchy R."/>
            <person name="Gladieux P."/>
            <person name="Thoren M.H."/>
            <person name="Johannesson H."/>
        </authorList>
    </citation>
    <scope>NUCLEOTIDE SEQUENCE</scope>
    <source>
        <strain evidence="2">CBS 560.94</strain>
    </source>
</reference>
<dbReference type="RefSeq" id="XP_062683706.1">
    <property type="nucleotide sequence ID" value="XM_062831510.1"/>
</dbReference>
<protein>
    <submittedName>
        <fullName evidence="2">Uncharacterized protein</fullName>
    </submittedName>
</protein>
<accession>A0AAE0MTY3</accession>
<dbReference type="AlphaFoldDB" id="A0AAE0MTY3"/>
<evidence type="ECO:0000256" key="1">
    <source>
        <dbReference type="SAM" id="MobiDB-lite"/>
    </source>
</evidence>
<gene>
    <name evidence="2" type="ORF">B0H65DRAFT_87007</name>
</gene>
<evidence type="ECO:0000313" key="3">
    <source>
        <dbReference type="Proteomes" id="UP001278500"/>
    </source>
</evidence>
<feature type="compositionally biased region" description="Low complexity" evidence="1">
    <location>
        <begin position="159"/>
        <end position="168"/>
    </location>
</feature>
<keyword evidence="3" id="KW-1185">Reference proteome</keyword>
<dbReference type="Proteomes" id="UP001278500">
    <property type="component" value="Unassembled WGS sequence"/>
</dbReference>
<name>A0AAE0MTY3_9PEZI</name>
<evidence type="ECO:0000313" key="2">
    <source>
        <dbReference type="EMBL" id="KAK3350411.1"/>
    </source>
</evidence>
<proteinExistence type="predicted"/>
<sequence length="214" mass="22925">MDPISQRLDHWVRFISRSATISISVYHGYHGARNSLVDFISLLGTISRTIVNLSHFGSRLEVQDILLLWALLRVLRRLLRGLVRHLGFAPPALPAWLRQLGAAPSARPFSLPLPSAPPFGPSALPSGPPSALPATQPWPLANYPQRFPLGQPTGHYPFAPVSASSAPLSAPPSGPLPGQPSGPPAPPAQTSWILQLRQQRQLQQSGPGSGGAPR</sequence>
<feature type="region of interest" description="Disordered" evidence="1">
    <location>
        <begin position="154"/>
        <end position="192"/>
    </location>
</feature>
<feature type="compositionally biased region" description="Pro residues" evidence="1">
    <location>
        <begin position="169"/>
        <end position="187"/>
    </location>
</feature>
<reference evidence="2" key="1">
    <citation type="journal article" date="2023" name="Mol. Phylogenet. Evol.">
        <title>Genome-scale phylogeny and comparative genomics of the fungal order Sordariales.</title>
        <authorList>
            <person name="Hensen N."/>
            <person name="Bonometti L."/>
            <person name="Westerberg I."/>
            <person name="Brannstrom I.O."/>
            <person name="Guillou S."/>
            <person name="Cros-Aarteil S."/>
            <person name="Calhoun S."/>
            <person name="Haridas S."/>
            <person name="Kuo A."/>
            <person name="Mondo S."/>
            <person name="Pangilinan J."/>
            <person name="Riley R."/>
            <person name="LaButti K."/>
            <person name="Andreopoulos B."/>
            <person name="Lipzen A."/>
            <person name="Chen C."/>
            <person name="Yan M."/>
            <person name="Daum C."/>
            <person name="Ng V."/>
            <person name="Clum A."/>
            <person name="Steindorff A."/>
            <person name="Ohm R.A."/>
            <person name="Martin F."/>
            <person name="Silar P."/>
            <person name="Natvig D.O."/>
            <person name="Lalanne C."/>
            <person name="Gautier V."/>
            <person name="Ament-Velasquez S.L."/>
            <person name="Kruys A."/>
            <person name="Hutchinson M.I."/>
            <person name="Powell A.J."/>
            <person name="Barry K."/>
            <person name="Miller A.N."/>
            <person name="Grigoriev I.V."/>
            <person name="Debuchy R."/>
            <person name="Gladieux P."/>
            <person name="Hiltunen Thoren M."/>
            <person name="Johannesson H."/>
        </authorList>
    </citation>
    <scope>NUCLEOTIDE SEQUENCE</scope>
    <source>
        <strain evidence="2">CBS 560.94</strain>
    </source>
</reference>
<organism evidence="2 3">
    <name type="scientific">Neurospora tetraspora</name>
    <dbReference type="NCBI Taxonomy" id="94610"/>
    <lineage>
        <taxon>Eukaryota</taxon>
        <taxon>Fungi</taxon>
        <taxon>Dikarya</taxon>
        <taxon>Ascomycota</taxon>
        <taxon>Pezizomycotina</taxon>
        <taxon>Sordariomycetes</taxon>
        <taxon>Sordariomycetidae</taxon>
        <taxon>Sordariales</taxon>
        <taxon>Sordariaceae</taxon>
        <taxon>Neurospora</taxon>
    </lineage>
</organism>
<comment type="caution">
    <text evidence="2">The sequence shown here is derived from an EMBL/GenBank/DDBJ whole genome shotgun (WGS) entry which is preliminary data.</text>
</comment>